<proteinExistence type="predicted"/>
<name>A0A2M7VBE8_9BACT</name>
<dbReference type="Proteomes" id="UP000231453">
    <property type="component" value="Unassembled WGS sequence"/>
</dbReference>
<dbReference type="AlphaFoldDB" id="A0A2M7VBE8"/>
<gene>
    <name evidence="1" type="ORF">COX80_01420</name>
</gene>
<reference evidence="2" key="1">
    <citation type="submission" date="2017-09" db="EMBL/GenBank/DDBJ databases">
        <title>Depth-based differentiation of microbial function through sediment-hosted aquifers and enrichment of novel symbionts in the deep terrestrial subsurface.</title>
        <authorList>
            <person name="Probst A.J."/>
            <person name="Ladd B."/>
            <person name="Jarett J.K."/>
            <person name="Geller-Mcgrath D.E."/>
            <person name="Sieber C.M.K."/>
            <person name="Emerson J.B."/>
            <person name="Anantharaman K."/>
            <person name="Thomas B.C."/>
            <person name="Malmstrom R."/>
            <person name="Stieglmeier M."/>
            <person name="Klingl A."/>
            <person name="Woyke T."/>
            <person name="Ryan C.M."/>
            <person name="Banfield J.F."/>
        </authorList>
    </citation>
    <scope>NUCLEOTIDE SEQUENCE [LARGE SCALE GENOMIC DNA]</scope>
</reference>
<protein>
    <recommendedName>
        <fullName evidence="3">IrrE N-terminal-like domain-containing protein</fullName>
    </recommendedName>
</protein>
<sequence>MSSFWDDFERVDRIFGYFPAHRALFPLDVWKIGRSLGIEIVSKTKGINSLEVVRTGLKMVIRYNKSDEKIEETARFLLACGIAELLLDERDFDKKFFILDQKSQSVAYAMDMLMPGSVFRKVFGGGLWDAFVELFQKRKAGQGQFERVAREFGVTEKLAEIRFSQVYNQG</sequence>
<evidence type="ECO:0000313" key="1">
    <source>
        <dbReference type="EMBL" id="PIZ96399.1"/>
    </source>
</evidence>
<organism evidence="1 2">
    <name type="scientific">Candidatus Magasanikbacteria bacterium CG_4_10_14_0_2_um_filter_33_14</name>
    <dbReference type="NCBI Taxonomy" id="1974636"/>
    <lineage>
        <taxon>Bacteria</taxon>
        <taxon>Candidatus Magasanikiibacteriota</taxon>
    </lineage>
</organism>
<comment type="caution">
    <text evidence="1">The sequence shown here is derived from an EMBL/GenBank/DDBJ whole genome shotgun (WGS) entry which is preliminary data.</text>
</comment>
<accession>A0A2M7VBE8</accession>
<dbReference type="EMBL" id="PFPL01000023">
    <property type="protein sequence ID" value="PIZ96399.1"/>
    <property type="molecule type" value="Genomic_DNA"/>
</dbReference>
<evidence type="ECO:0000313" key="2">
    <source>
        <dbReference type="Proteomes" id="UP000231453"/>
    </source>
</evidence>
<evidence type="ECO:0008006" key="3">
    <source>
        <dbReference type="Google" id="ProtNLM"/>
    </source>
</evidence>